<dbReference type="AlphaFoldDB" id="A0A1M4U515"/>
<dbReference type="Pfam" id="PF13480">
    <property type="entry name" value="Acetyltransf_6"/>
    <property type="match status" value="1"/>
</dbReference>
<keyword evidence="3" id="KW-0808">Transferase</keyword>
<feature type="repeat" description="TPR" evidence="1">
    <location>
        <begin position="400"/>
        <end position="433"/>
    </location>
</feature>
<dbReference type="InterPro" id="IPR038740">
    <property type="entry name" value="BioF2-like_GNAT_dom"/>
</dbReference>
<reference evidence="3 4" key="1">
    <citation type="submission" date="2016-11" db="EMBL/GenBank/DDBJ databases">
        <authorList>
            <person name="Jaros S."/>
            <person name="Januszkiewicz K."/>
            <person name="Wedrychowicz H."/>
        </authorList>
    </citation>
    <scope>NUCLEOTIDE SEQUENCE [LARGE SCALE GENOMIC DNA]</scope>
    <source>
        <strain evidence="3 4">DSM 17137</strain>
    </source>
</reference>
<dbReference type="Gene3D" id="1.25.40.10">
    <property type="entry name" value="Tetratricopeptide repeat domain"/>
    <property type="match status" value="1"/>
</dbReference>
<evidence type="ECO:0000313" key="3">
    <source>
        <dbReference type="EMBL" id="SHE51839.1"/>
    </source>
</evidence>
<dbReference type="Pfam" id="PF13432">
    <property type="entry name" value="TPR_16"/>
    <property type="match status" value="1"/>
</dbReference>
<gene>
    <name evidence="3" type="ORF">SAMN02745223_00615</name>
</gene>
<dbReference type="Proteomes" id="UP000184533">
    <property type="component" value="Unassembled WGS sequence"/>
</dbReference>
<evidence type="ECO:0000256" key="1">
    <source>
        <dbReference type="PROSITE-ProRule" id="PRU00339"/>
    </source>
</evidence>
<dbReference type="PROSITE" id="PS50005">
    <property type="entry name" value="TPR"/>
    <property type="match status" value="1"/>
</dbReference>
<dbReference type="SUPFAM" id="SSF55729">
    <property type="entry name" value="Acyl-CoA N-acyltransferases (Nat)"/>
    <property type="match status" value="1"/>
</dbReference>
<dbReference type="GO" id="GO:0016740">
    <property type="term" value="F:transferase activity"/>
    <property type="evidence" value="ECO:0007669"/>
    <property type="project" value="UniProtKB-KW"/>
</dbReference>
<dbReference type="Gene3D" id="3.40.630.30">
    <property type="match status" value="1"/>
</dbReference>
<dbReference type="InterPro" id="IPR011990">
    <property type="entry name" value="TPR-like_helical_dom_sf"/>
</dbReference>
<dbReference type="InterPro" id="IPR016181">
    <property type="entry name" value="Acyl_CoA_acyltransferase"/>
</dbReference>
<evidence type="ECO:0000259" key="2">
    <source>
        <dbReference type="Pfam" id="PF13480"/>
    </source>
</evidence>
<dbReference type="EMBL" id="FQVC01000001">
    <property type="protein sequence ID" value="SHE51839.1"/>
    <property type="molecule type" value="Genomic_DNA"/>
</dbReference>
<dbReference type="InterPro" id="IPR019734">
    <property type="entry name" value="TPR_rpt"/>
</dbReference>
<sequence length="467" mass="53065">MGQHMRVDLIDTAEGFAALREQWDAVYAADSFARYFLSHRFLSGWLPTLGTQWLVLAARGDRRKDPYQAFFPLRLGSVRRPDGHYVNEVFMAGNYSVDYTGMLTEPTVERSAVSAFAARLKQMHWWEINLDYVPAGDRRYHDLAAHFPRAVFGIETEERVNKRDGVNNLVCPWARLPNSWDSYLDQLSANTRQKLRRLLRAFEADPEMDIIFPSAESFDGDMERLSFLWASKWAARKGEARTRTLLKGSAALLRESFSIGDLFMPMLRRNGRMVVGLASFLDRQKKAAHFYMTGRDETYEGASPGLLLHAWSIRHLIDQGFVSYDFMRGDEPYKWLFAGEQLDLQCLRIATRSQKNLGERLDLRSLPVVVEGATALHRKGRVLQAATAYKQVLAIEPDNVNALYRYGQLLEDNGDYTGAGRLYRRLLTNHPGSKKAWLRLSNCLAHLGHLTAASDASRRGGVGASIH</sequence>
<keyword evidence="1" id="KW-0802">TPR repeat</keyword>
<proteinExistence type="predicted"/>
<organism evidence="3 4">
    <name type="scientific">Devosia limi DSM 17137</name>
    <dbReference type="NCBI Taxonomy" id="1121477"/>
    <lineage>
        <taxon>Bacteria</taxon>
        <taxon>Pseudomonadati</taxon>
        <taxon>Pseudomonadota</taxon>
        <taxon>Alphaproteobacteria</taxon>
        <taxon>Hyphomicrobiales</taxon>
        <taxon>Devosiaceae</taxon>
        <taxon>Devosia</taxon>
    </lineage>
</organism>
<feature type="domain" description="BioF2-like acetyltransferase" evidence="2">
    <location>
        <begin position="190"/>
        <end position="334"/>
    </location>
</feature>
<dbReference type="SUPFAM" id="SSF48452">
    <property type="entry name" value="TPR-like"/>
    <property type="match status" value="1"/>
</dbReference>
<evidence type="ECO:0000313" key="4">
    <source>
        <dbReference type="Proteomes" id="UP000184533"/>
    </source>
</evidence>
<accession>A0A1M4U515</accession>
<protein>
    <submittedName>
        <fullName evidence="3">Acetyltransferase involved in cellulose biosynthesis, CelD/BcsL family</fullName>
    </submittedName>
</protein>
<name>A0A1M4U515_9HYPH</name>